<keyword evidence="3 9" id="KW-0132">Cell division</keyword>
<keyword evidence="5 9" id="KW-0229">DNA integration</keyword>
<evidence type="ECO:0000256" key="6">
    <source>
        <dbReference type="ARBA" id="ARBA00023125"/>
    </source>
</evidence>
<dbReference type="InterPro" id="IPR023009">
    <property type="entry name" value="Tyrosine_recombinase_XerC/XerD"/>
</dbReference>
<dbReference type="Pfam" id="PF02899">
    <property type="entry name" value="Phage_int_SAM_1"/>
    <property type="match status" value="1"/>
</dbReference>
<dbReference type="PANTHER" id="PTHR30349">
    <property type="entry name" value="PHAGE INTEGRASE-RELATED"/>
    <property type="match status" value="1"/>
</dbReference>
<keyword evidence="2 9" id="KW-0963">Cytoplasm</keyword>
<evidence type="ECO:0000259" key="11">
    <source>
        <dbReference type="PROSITE" id="PS51900"/>
    </source>
</evidence>
<dbReference type="InterPro" id="IPR002104">
    <property type="entry name" value="Integrase_catalytic"/>
</dbReference>
<evidence type="ECO:0000256" key="7">
    <source>
        <dbReference type="ARBA" id="ARBA00023172"/>
    </source>
</evidence>
<comment type="caution">
    <text evidence="12">The sequence shown here is derived from an EMBL/GenBank/DDBJ whole genome shotgun (WGS) entry which is preliminary data.</text>
</comment>
<comment type="function">
    <text evidence="9">Site-specific tyrosine recombinase, which acts by catalyzing the cutting and rejoining of the recombining DNA molecules. The XerC-XerD complex is essential to convert dimers of the bacterial chromosome into monomers to permit their segregation at cell division. It also contributes to the segregational stability of plasmids.</text>
</comment>
<protein>
    <recommendedName>
        <fullName evidence="9">Tyrosine recombinase XerC</fullName>
    </recommendedName>
</protein>
<evidence type="ECO:0000256" key="1">
    <source>
        <dbReference type="ARBA" id="ARBA00004496"/>
    </source>
</evidence>
<dbReference type="GO" id="GO:0051301">
    <property type="term" value="P:cell division"/>
    <property type="evidence" value="ECO:0007669"/>
    <property type="project" value="UniProtKB-KW"/>
</dbReference>
<feature type="active site" evidence="9">
    <location>
        <position position="245"/>
    </location>
</feature>
<feature type="domain" description="Tyr recombinase" evidence="10">
    <location>
        <begin position="111"/>
        <end position="293"/>
    </location>
</feature>
<dbReference type="InterPro" id="IPR010998">
    <property type="entry name" value="Integrase_recombinase_N"/>
</dbReference>
<accession>A0A929RY07</accession>
<dbReference type="Pfam" id="PF00589">
    <property type="entry name" value="Phage_integrase"/>
    <property type="match status" value="1"/>
</dbReference>
<feature type="active site" description="O-(3'-phospho-DNA)-tyrosine intermediate" evidence="9">
    <location>
        <position position="280"/>
    </location>
</feature>
<evidence type="ECO:0000313" key="13">
    <source>
        <dbReference type="Proteomes" id="UP000704068"/>
    </source>
</evidence>
<dbReference type="InterPro" id="IPR004107">
    <property type="entry name" value="Integrase_SAM-like_N"/>
</dbReference>
<organism evidence="12 13">
    <name type="scientific">Alloprevotella tannerae</name>
    <dbReference type="NCBI Taxonomy" id="76122"/>
    <lineage>
        <taxon>Bacteria</taxon>
        <taxon>Pseudomonadati</taxon>
        <taxon>Bacteroidota</taxon>
        <taxon>Bacteroidia</taxon>
        <taxon>Bacteroidales</taxon>
        <taxon>Prevotellaceae</taxon>
        <taxon>Alloprevotella</taxon>
    </lineage>
</organism>
<evidence type="ECO:0000256" key="8">
    <source>
        <dbReference type="ARBA" id="ARBA00023306"/>
    </source>
</evidence>
<gene>
    <name evidence="9" type="primary">xerC</name>
    <name evidence="12" type="ORF">HXK21_02385</name>
</gene>
<dbReference type="HAMAP" id="MF_01808">
    <property type="entry name" value="Recomb_XerC_XerD"/>
    <property type="match status" value="1"/>
</dbReference>
<dbReference type="SUPFAM" id="SSF56349">
    <property type="entry name" value="DNA breaking-rejoining enzymes"/>
    <property type="match status" value="1"/>
</dbReference>
<comment type="subcellular location">
    <subcellularLocation>
        <location evidence="1 9">Cytoplasm</location>
    </subcellularLocation>
</comment>
<dbReference type="PROSITE" id="PS51898">
    <property type="entry name" value="TYR_RECOMBINASE"/>
    <property type="match status" value="1"/>
</dbReference>
<keyword evidence="6 9" id="KW-0238">DNA-binding</keyword>
<evidence type="ECO:0000256" key="5">
    <source>
        <dbReference type="ARBA" id="ARBA00022908"/>
    </source>
</evidence>
<dbReference type="Gene3D" id="1.10.150.130">
    <property type="match status" value="1"/>
</dbReference>
<proteinExistence type="inferred from homology"/>
<dbReference type="InterPro" id="IPR013762">
    <property type="entry name" value="Integrase-like_cat_sf"/>
</dbReference>
<dbReference type="GO" id="GO:0009037">
    <property type="term" value="F:tyrosine-based site-specific recombinase activity"/>
    <property type="evidence" value="ECO:0007669"/>
    <property type="project" value="UniProtKB-UniRule"/>
</dbReference>
<feature type="active site" evidence="9">
    <location>
        <position position="248"/>
    </location>
</feature>
<dbReference type="GO" id="GO:0006313">
    <property type="term" value="P:DNA transposition"/>
    <property type="evidence" value="ECO:0007669"/>
    <property type="project" value="UniProtKB-UniRule"/>
</dbReference>
<evidence type="ECO:0000313" key="12">
    <source>
        <dbReference type="EMBL" id="MBF0969877.1"/>
    </source>
</evidence>
<dbReference type="GO" id="GO:0005737">
    <property type="term" value="C:cytoplasm"/>
    <property type="evidence" value="ECO:0007669"/>
    <property type="project" value="UniProtKB-SubCell"/>
</dbReference>
<dbReference type="InterPro" id="IPR011010">
    <property type="entry name" value="DNA_brk_join_enz"/>
</dbReference>
<evidence type="ECO:0000256" key="4">
    <source>
        <dbReference type="ARBA" id="ARBA00022829"/>
    </source>
</evidence>
<comment type="similarity">
    <text evidence="9">Belongs to the 'phage' integrase family. XerC subfamily.</text>
</comment>
<evidence type="ECO:0000256" key="3">
    <source>
        <dbReference type="ARBA" id="ARBA00022618"/>
    </source>
</evidence>
<feature type="active site" evidence="9">
    <location>
        <position position="152"/>
    </location>
</feature>
<feature type="domain" description="Core-binding (CB)" evidence="11">
    <location>
        <begin position="3"/>
        <end position="90"/>
    </location>
</feature>
<dbReference type="InterPro" id="IPR044068">
    <property type="entry name" value="CB"/>
</dbReference>
<dbReference type="PROSITE" id="PS51900">
    <property type="entry name" value="CB"/>
    <property type="match status" value="1"/>
</dbReference>
<dbReference type="GO" id="GO:0003677">
    <property type="term" value="F:DNA binding"/>
    <property type="evidence" value="ECO:0007669"/>
    <property type="project" value="UniProtKB-UniRule"/>
</dbReference>
<dbReference type="EMBL" id="JABZGR010000004">
    <property type="protein sequence ID" value="MBF0969877.1"/>
    <property type="molecule type" value="Genomic_DNA"/>
</dbReference>
<feature type="active site" evidence="9">
    <location>
        <position position="271"/>
    </location>
</feature>
<keyword evidence="4 9" id="KW-0159">Chromosome partition</keyword>
<name>A0A929RY07_9BACT</name>
<keyword evidence="7 9" id="KW-0233">DNA recombination</keyword>
<comment type="subunit">
    <text evidence="9">Forms a cyclic heterotetrameric complex composed of two molecules of XerC and two molecules of XerD.</text>
</comment>
<evidence type="ECO:0000256" key="9">
    <source>
        <dbReference type="HAMAP-Rule" id="MF_01808"/>
    </source>
</evidence>
<dbReference type="Gene3D" id="1.10.443.10">
    <property type="entry name" value="Intergrase catalytic core"/>
    <property type="match status" value="1"/>
</dbReference>
<dbReference type="RefSeq" id="WP_303763064.1">
    <property type="nucleotide sequence ID" value="NZ_JABZGR010000004.1"/>
</dbReference>
<dbReference type="GO" id="GO:0007059">
    <property type="term" value="P:chromosome segregation"/>
    <property type="evidence" value="ECO:0007669"/>
    <property type="project" value="UniProtKB-UniRule"/>
</dbReference>
<evidence type="ECO:0000256" key="2">
    <source>
        <dbReference type="ARBA" id="ARBA00022490"/>
    </source>
</evidence>
<reference evidence="12" key="1">
    <citation type="submission" date="2020-04" db="EMBL/GenBank/DDBJ databases">
        <title>Deep metagenomics examines the oral microbiome during advanced dental caries in children, revealing novel taxa and co-occurrences with host molecules.</title>
        <authorList>
            <person name="Baker J.L."/>
            <person name="Morton J.T."/>
            <person name="Dinis M."/>
            <person name="Alvarez R."/>
            <person name="Tran N.C."/>
            <person name="Knight R."/>
            <person name="Edlund A."/>
        </authorList>
    </citation>
    <scope>NUCLEOTIDE SEQUENCE</scope>
    <source>
        <strain evidence="12">JCVI_34_bin.1</strain>
    </source>
</reference>
<keyword evidence="8 9" id="KW-0131">Cell cycle</keyword>
<dbReference type="Proteomes" id="UP000704068">
    <property type="component" value="Unassembled WGS sequence"/>
</dbReference>
<dbReference type="PANTHER" id="PTHR30349:SF77">
    <property type="entry name" value="TYROSINE RECOMBINASE XERC"/>
    <property type="match status" value="1"/>
</dbReference>
<dbReference type="InterPro" id="IPR050090">
    <property type="entry name" value="Tyrosine_recombinase_XerCD"/>
</dbReference>
<sequence>MQQENKALLRRFLSYLASDKGYSPLTILKYRDVLEGFEAFYISQEATLTWQTIDADLVRRWIVWRMDDGIVGRTVRRDLSALRSFYRYLQVLGLIEKDPMCFVKNPKSAQPLPAFVRQSEMDRLFDKTHFPETFEGQRDYLILLTFYSTGVRRAELLAMQWADIDLSRCEVRVTGKRNKQRIIPFGAELAEAFQAYYAARMDLVKHMSGPLFIQSNGRPLQPTQVGRIVHDYLSLVTNIKKRSPHVLRHSFATAMLNNGADLMAVKELLGHSNLNTTAIYTHVTPEELLKEYKHAHPRA</sequence>
<dbReference type="AlphaFoldDB" id="A0A929RY07"/>
<evidence type="ECO:0000259" key="10">
    <source>
        <dbReference type="PROSITE" id="PS51898"/>
    </source>
</evidence>
<feature type="active site" evidence="9">
    <location>
        <position position="176"/>
    </location>
</feature>